<feature type="region of interest" description="Disordered" evidence="1">
    <location>
        <begin position="1"/>
        <end position="37"/>
    </location>
</feature>
<evidence type="ECO:0000313" key="3">
    <source>
        <dbReference type="Proteomes" id="UP001501447"/>
    </source>
</evidence>
<proteinExistence type="predicted"/>
<reference evidence="2 3" key="1">
    <citation type="journal article" date="2019" name="Int. J. Syst. Evol. Microbiol.">
        <title>The Global Catalogue of Microorganisms (GCM) 10K type strain sequencing project: providing services to taxonomists for standard genome sequencing and annotation.</title>
        <authorList>
            <consortium name="The Broad Institute Genomics Platform"/>
            <consortium name="The Broad Institute Genome Sequencing Center for Infectious Disease"/>
            <person name="Wu L."/>
            <person name="Ma J."/>
        </authorList>
    </citation>
    <scope>NUCLEOTIDE SEQUENCE [LARGE SCALE GENOMIC DNA]</scope>
    <source>
        <strain evidence="2 3">JCM 16373</strain>
    </source>
</reference>
<accession>A0ABN3PZ79</accession>
<comment type="caution">
    <text evidence="2">The sequence shown here is derived from an EMBL/GenBank/DDBJ whole genome shotgun (WGS) entry which is preliminary data.</text>
</comment>
<name>A0ABN3PZ79_9ACTN</name>
<dbReference type="Proteomes" id="UP001501447">
    <property type="component" value="Unassembled WGS sequence"/>
</dbReference>
<keyword evidence="3" id="KW-1185">Reference proteome</keyword>
<dbReference type="EMBL" id="BAAARJ010000004">
    <property type="protein sequence ID" value="GAA2603248.1"/>
    <property type="molecule type" value="Genomic_DNA"/>
</dbReference>
<protein>
    <submittedName>
        <fullName evidence="2">Uncharacterized protein</fullName>
    </submittedName>
</protein>
<evidence type="ECO:0000256" key="1">
    <source>
        <dbReference type="SAM" id="MobiDB-lite"/>
    </source>
</evidence>
<feature type="compositionally biased region" description="Gly residues" evidence="1">
    <location>
        <begin position="22"/>
        <end position="37"/>
    </location>
</feature>
<organism evidence="2 3">
    <name type="scientific">Streptomyces axinellae</name>
    <dbReference type="NCBI Taxonomy" id="552788"/>
    <lineage>
        <taxon>Bacteria</taxon>
        <taxon>Bacillati</taxon>
        <taxon>Actinomycetota</taxon>
        <taxon>Actinomycetes</taxon>
        <taxon>Kitasatosporales</taxon>
        <taxon>Streptomycetaceae</taxon>
        <taxon>Streptomyces</taxon>
    </lineage>
</organism>
<sequence>MTEASTAPPSAHSQRGPAPREGGAGGAGGGPGGAGGPGRPGGVAYGFWYGYAGIAVEVGSCEYGCCGWAPGIDMGEI</sequence>
<evidence type="ECO:0000313" key="2">
    <source>
        <dbReference type="EMBL" id="GAA2603248.1"/>
    </source>
</evidence>
<gene>
    <name evidence="2" type="ORF">GCM10009863_15990</name>
</gene>
<feature type="compositionally biased region" description="Polar residues" evidence="1">
    <location>
        <begin position="1"/>
        <end position="13"/>
    </location>
</feature>